<protein>
    <submittedName>
        <fullName evidence="1">Uncharacterized protein</fullName>
    </submittedName>
</protein>
<proteinExistence type="predicted"/>
<sequence length="205" mass="23016">MTSEDFSATETSSLHLKREQQSHVTGTYSATYHEGSIQVPIPCAVVNVVFITTLIIALIALSVGQYNCPGQYVSSAPPNTHEFPCSDDWIEHNGKRYLISKKTKNWTLAQNSCSKHGATLAVIDSKEDMNFLKRYADHSQYWIGLRRKPGQTWKWIDGTLYNQGWFKIIGIGECAYLHKIGISSASTHLVRKWICSKPDTCTSKS</sequence>
<evidence type="ECO:0000313" key="2">
    <source>
        <dbReference type="Proteomes" id="UP001162501"/>
    </source>
</evidence>
<dbReference type="Proteomes" id="UP001162501">
    <property type="component" value="Chromosome 25"/>
</dbReference>
<reference evidence="1" key="1">
    <citation type="submission" date="2023-05" db="EMBL/GenBank/DDBJ databases">
        <authorList>
            <consortium name="ELIXIR-Norway"/>
        </authorList>
    </citation>
    <scope>NUCLEOTIDE SEQUENCE</scope>
</reference>
<accession>A0AC59Z7H1</accession>
<organism evidence="1 2">
    <name type="scientific">Rangifer tarandus platyrhynchus</name>
    <name type="common">Svalbard reindeer</name>
    <dbReference type="NCBI Taxonomy" id="3082113"/>
    <lineage>
        <taxon>Eukaryota</taxon>
        <taxon>Metazoa</taxon>
        <taxon>Chordata</taxon>
        <taxon>Craniata</taxon>
        <taxon>Vertebrata</taxon>
        <taxon>Euteleostomi</taxon>
        <taxon>Mammalia</taxon>
        <taxon>Eutheria</taxon>
        <taxon>Laurasiatheria</taxon>
        <taxon>Artiodactyla</taxon>
        <taxon>Ruminantia</taxon>
        <taxon>Pecora</taxon>
        <taxon>Cervidae</taxon>
        <taxon>Odocoileinae</taxon>
        <taxon>Rangifer</taxon>
    </lineage>
</organism>
<name>A0AC59Z7H1_RANTA</name>
<evidence type="ECO:0000313" key="1">
    <source>
        <dbReference type="EMBL" id="CAN0289773.1"/>
    </source>
</evidence>
<gene>
    <name evidence="1" type="ORF">MRATA1EN22A_LOCUS15012</name>
</gene>
<reference evidence="1" key="2">
    <citation type="submission" date="2025-03" db="EMBL/GenBank/DDBJ databases">
        <authorList>
            <consortium name="ELIXIR-Norway"/>
            <consortium name="Elixir Norway"/>
        </authorList>
    </citation>
    <scope>NUCLEOTIDE SEQUENCE</scope>
</reference>
<dbReference type="EMBL" id="OX596109">
    <property type="protein sequence ID" value="CAN0289773.1"/>
    <property type="molecule type" value="Genomic_DNA"/>
</dbReference>